<dbReference type="RefSeq" id="WP_250928577.1">
    <property type="nucleotide sequence ID" value="NZ_JAMQBK010000025.1"/>
</dbReference>
<comment type="caution">
    <text evidence="1">The sequence shown here is derived from an EMBL/GenBank/DDBJ whole genome shotgun (WGS) entry which is preliminary data.</text>
</comment>
<protein>
    <submittedName>
        <fullName evidence="1">Uncharacterized protein</fullName>
    </submittedName>
</protein>
<reference evidence="1 2" key="1">
    <citation type="journal article" date="2022" name="Syst. Appl. Microbiol.">
        <title>Rhodopirellula aestuarii sp. nov., a novel member of the genus Rhodopirellula isolated from brackish sediments collected in the Tagus River estuary, Portugal.</title>
        <authorList>
            <person name="Vitorino I.R."/>
            <person name="Klimek D."/>
            <person name="Calusinska M."/>
            <person name="Lobo-da-Cunha A."/>
            <person name="Vasconcelos V."/>
            <person name="Lage O.M."/>
        </authorList>
    </citation>
    <scope>NUCLEOTIDE SEQUENCE [LARGE SCALE GENOMIC DNA]</scope>
    <source>
        <strain evidence="1 2">ICT_H3.1</strain>
    </source>
</reference>
<evidence type="ECO:0000313" key="1">
    <source>
        <dbReference type="EMBL" id="MCM2370938.1"/>
    </source>
</evidence>
<name>A0ABT0U264_9BACT</name>
<evidence type="ECO:0000313" key="2">
    <source>
        <dbReference type="Proteomes" id="UP001202961"/>
    </source>
</evidence>
<proteinExistence type="predicted"/>
<dbReference type="Proteomes" id="UP001202961">
    <property type="component" value="Unassembled WGS sequence"/>
</dbReference>
<organism evidence="1 2">
    <name type="scientific">Aporhodopirellula aestuarii</name>
    <dbReference type="NCBI Taxonomy" id="2950107"/>
    <lineage>
        <taxon>Bacteria</taxon>
        <taxon>Pseudomonadati</taxon>
        <taxon>Planctomycetota</taxon>
        <taxon>Planctomycetia</taxon>
        <taxon>Pirellulales</taxon>
        <taxon>Pirellulaceae</taxon>
        <taxon>Aporhodopirellula</taxon>
    </lineage>
</organism>
<keyword evidence="2" id="KW-1185">Reference proteome</keyword>
<dbReference type="EMBL" id="JAMQBK010000025">
    <property type="protein sequence ID" value="MCM2370938.1"/>
    <property type="molecule type" value="Genomic_DNA"/>
</dbReference>
<gene>
    <name evidence="1" type="ORF">NB063_09995</name>
</gene>
<sequence length="144" mass="16192">MTRRDRCHREQATLFALMESAPTHPIAPPRSGQLVRATDPATSEAAAERLVRSGAHRSNLLDALALVRQNPGRTAYELDAIDEANSGNVRDKTDRRISRRLSELADKAAPEIFRGKKRDCHEKGSPCATWWPIEMYDQITRNSQ</sequence>
<accession>A0ABT0U264</accession>